<dbReference type="InterPro" id="IPR002575">
    <property type="entry name" value="Aminoglycoside_PTrfase"/>
</dbReference>
<proteinExistence type="predicted"/>
<evidence type="ECO:0000313" key="3">
    <source>
        <dbReference type="Proteomes" id="UP000226031"/>
    </source>
</evidence>
<dbReference type="AlphaFoldDB" id="A0A2B7Z754"/>
<dbReference type="VEuPathDB" id="FungiDB:EMCG_01330"/>
<dbReference type="CDD" id="cd05120">
    <property type="entry name" value="APH_ChoK_like"/>
    <property type="match status" value="1"/>
</dbReference>
<accession>A0A2B7Z754</accession>
<dbReference type="PANTHER" id="PTHR21310:SF58">
    <property type="entry name" value="AMINOGLYCOSIDE PHOSPHOTRANSFERASE DOMAIN-CONTAINING PROTEIN"/>
    <property type="match status" value="1"/>
</dbReference>
<reference evidence="2 3" key="1">
    <citation type="submission" date="2017-10" db="EMBL/GenBank/DDBJ databases">
        <title>Comparative genomics in systemic dimorphic fungi from Ajellomycetaceae.</title>
        <authorList>
            <person name="Munoz J.F."/>
            <person name="Mcewen J.G."/>
            <person name="Clay O.K."/>
            <person name="Cuomo C.A."/>
        </authorList>
    </citation>
    <scope>NUCLEOTIDE SEQUENCE [LARGE SCALE GENOMIC DNA]</scope>
    <source>
        <strain evidence="2 3">UAMH4076</strain>
    </source>
</reference>
<evidence type="ECO:0000259" key="1">
    <source>
        <dbReference type="Pfam" id="PF01636"/>
    </source>
</evidence>
<dbReference type="SUPFAM" id="SSF56112">
    <property type="entry name" value="Protein kinase-like (PK-like)"/>
    <property type="match status" value="1"/>
</dbReference>
<gene>
    <name evidence="2" type="ORF">GX50_08280</name>
</gene>
<dbReference type="Proteomes" id="UP000226031">
    <property type="component" value="Unassembled WGS sequence"/>
</dbReference>
<dbReference type="InterPro" id="IPR011009">
    <property type="entry name" value="Kinase-like_dom_sf"/>
</dbReference>
<dbReference type="EMBL" id="PDND01000289">
    <property type="protein sequence ID" value="PGH28978.1"/>
    <property type="molecule type" value="Genomic_DNA"/>
</dbReference>
<dbReference type="PANTHER" id="PTHR21310">
    <property type="entry name" value="AMINOGLYCOSIDE PHOSPHOTRANSFERASE-RELATED-RELATED"/>
    <property type="match status" value="1"/>
</dbReference>
<evidence type="ECO:0000313" key="2">
    <source>
        <dbReference type="EMBL" id="PGH28978.1"/>
    </source>
</evidence>
<dbReference type="InterPro" id="IPR051678">
    <property type="entry name" value="AGP_Transferase"/>
</dbReference>
<organism evidence="2 3">
    <name type="scientific">[Emmonsia] crescens</name>
    <dbReference type="NCBI Taxonomy" id="73230"/>
    <lineage>
        <taxon>Eukaryota</taxon>
        <taxon>Fungi</taxon>
        <taxon>Dikarya</taxon>
        <taxon>Ascomycota</taxon>
        <taxon>Pezizomycotina</taxon>
        <taxon>Eurotiomycetes</taxon>
        <taxon>Eurotiomycetidae</taxon>
        <taxon>Onygenales</taxon>
        <taxon>Ajellomycetaceae</taxon>
        <taxon>Emergomyces</taxon>
    </lineage>
</organism>
<feature type="domain" description="Aminoglycoside phosphotransferase" evidence="1">
    <location>
        <begin position="73"/>
        <end position="256"/>
    </location>
</feature>
<dbReference type="Pfam" id="PF01636">
    <property type="entry name" value="APH"/>
    <property type="match status" value="1"/>
</dbReference>
<dbReference type="Gene3D" id="3.90.1200.10">
    <property type="match status" value="1"/>
</dbReference>
<name>A0A2B7Z754_9EURO</name>
<comment type="caution">
    <text evidence="2">The sequence shown here is derived from an EMBL/GenBank/DDBJ whole genome shotgun (WGS) entry which is preliminary data.</text>
</comment>
<protein>
    <recommendedName>
        <fullName evidence="1">Aminoglycoside phosphotransferase domain-containing protein</fullName>
    </recommendedName>
</protein>
<sequence>MSNSNTQMVDRTQGIPFASWNLRNGILFEYSPVSSEELPADGELITVLAQQMGRVLLIRDRSYITKSGPSIRPLEAEAMRLASKYTSIPVPEVIYSIFSSDHGTIAMTIIRGSALDKHWEGLDNETKQYLCCQIWELIYQLRQIPQKPELKHLFQCGADGSQTQDPLIEEFQQPSRPLETDLQLRTRIYERYIRFGGTRYKDQLLDMLPHSSSSIFTHGDIALRNIMVDEQFQITGLLDWEFSGWYPDYWEYAQIMKPACMNGDWQSWMDATAPQKWDISGISAARRILFEHT</sequence>
<keyword evidence="3" id="KW-1185">Reference proteome</keyword>